<evidence type="ECO:0000313" key="3">
    <source>
        <dbReference type="Proteomes" id="UP000199408"/>
    </source>
</evidence>
<sequence>MRSGTAVVVLLGLAGGAAAAYRLQTDDGSWDEEIFVRSPA</sequence>
<dbReference type="Proteomes" id="UP000199408">
    <property type="component" value="Unassembled WGS sequence"/>
</dbReference>
<dbReference type="AlphaFoldDB" id="A0A1C5I8Z1"/>
<reference evidence="3" key="1">
    <citation type="submission" date="2016-06" db="EMBL/GenBank/DDBJ databases">
        <authorList>
            <person name="Varghese N."/>
        </authorList>
    </citation>
    <scope>NUCLEOTIDE SEQUENCE [LARGE SCALE GENOMIC DNA]</scope>
    <source>
        <strain evidence="3">DSM 43171</strain>
    </source>
</reference>
<keyword evidence="1" id="KW-0732">Signal</keyword>
<accession>A0A1C5I8Z1</accession>
<dbReference type="STRING" id="47864.GA0070560_10960"/>
<evidence type="ECO:0000256" key="1">
    <source>
        <dbReference type="SAM" id="SignalP"/>
    </source>
</evidence>
<gene>
    <name evidence="2" type="ORF">GA0070560_10960</name>
</gene>
<proteinExistence type="predicted"/>
<dbReference type="EMBL" id="FMDN01000009">
    <property type="protein sequence ID" value="SCG54850.1"/>
    <property type="molecule type" value="Genomic_DNA"/>
</dbReference>
<keyword evidence="3" id="KW-1185">Reference proteome</keyword>
<feature type="chain" id="PRO_5038705201" evidence="1">
    <location>
        <begin position="20"/>
        <end position="40"/>
    </location>
</feature>
<evidence type="ECO:0000313" key="2">
    <source>
        <dbReference type="EMBL" id="SCG54850.1"/>
    </source>
</evidence>
<protein>
    <submittedName>
        <fullName evidence="2">Uncharacterized protein</fullName>
    </submittedName>
</protein>
<name>A0A1C5I8Z1_9ACTN</name>
<feature type="signal peptide" evidence="1">
    <location>
        <begin position="1"/>
        <end position="19"/>
    </location>
</feature>
<organism evidence="2 3">
    <name type="scientific">Micromonospora halophytica</name>
    <dbReference type="NCBI Taxonomy" id="47864"/>
    <lineage>
        <taxon>Bacteria</taxon>
        <taxon>Bacillati</taxon>
        <taxon>Actinomycetota</taxon>
        <taxon>Actinomycetes</taxon>
        <taxon>Micromonosporales</taxon>
        <taxon>Micromonosporaceae</taxon>
        <taxon>Micromonospora</taxon>
    </lineage>
</organism>
<dbReference type="RefSeq" id="WP_281184256.1">
    <property type="nucleotide sequence ID" value="NZ_FMDN01000009.1"/>
</dbReference>